<feature type="non-terminal residue" evidence="7">
    <location>
        <position position="1"/>
    </location>
</feature>
<comment type="similarity">
    <text evidence="2">Belongs to the TMEM144 family.</text>
</comment>
<dbReference type="EMBL" id="JAKZEL010000016">
    <property type="protein sequence ID" value="KAI4536130.1"/>
    <property type="molecule type" value="Genomic_DNA"/>
</dbReference>
<proteinExistence type="inferred from homology"/>
<dbReference type="Proteomes" id="UP001214576">
    <property type="component" value="Unassembled WGS sequence"/>
</dbReference>
<keyword evidence="8" id="KW-1185">Reference proteome</keyword>
<feature type="transmembrane region" description="Helical" evidence="6">
    <location>
        <begin position="189"/>
        <end position="210"/>
    </location>
</feature>
<keyword evidence="5 6" id="KW-0472">Membrane</keyword>
<dbReference type="AlphaFoldDB" id="A0AAD4U1U6"/>
<sequence length="264" mass="28579">MNSNATDLTTGFIASIVAILLFGSNFVPLKKYETGDGMFLQWVLCAAIWLVALVVNLILHCPKFWPFAMVGGCIWATGNIAVVPIIKTIGLGLGILIWGSFNALTGWASSRFGWFGMNAEEVAKPLLNYIGAGLSVVRYKCICFLRGCSLAVISGILYGSTFVPIIYIKDHSKRNDSIYAGASQNDLDYVFAHFSGIFLTSTVYFLAYCVAMKNNPKLHPEAVLPGFLSGVLWAVATCCWFIANRSLSAVVSFPIITAVSSCIA</sequence>
<evidence type="ECO:0000256" key="5">
    <source>
        <dbReference type="ARBA" id="ARBA00023136"/>
    </source>
</evidence>
<keyword evidence="4 6" id="KW-1133">Transmembrane helix</keyword>
<feature type="transmembrane region" description="Helical" evidence="6">
    <location>
        <begin position="150"/>
        <end position="169"/>
    </location>
</feature>
<dbReference type="GO" id="GO:0015144">
    <property type="term" value="F:carbohydrate transmembrane transporter activity"/>
    <property type="evidence" value="ECO:0007669"/>
    <property type="project" value="InterPro"/>
</dbReference>
<protein>
    <recommendedName>
        <fullName evidence="9">Transmembrane protein 144</fullName>
    </recommendedName>
</protein>
<name>A0AAD4U1U6_OVIAM</name>
<feature type="transmembrane region" description="Helical" evidence="6">
    <location>
        <begin position="39"/>
        <end position="59"/>
    </location>
</feature>
<feature type="transmembrane region" description="Helical" evidence="6">
    <location>
        <begin position="6"/>
        <end position="27"/>
    </location>
</feature>
<evidence type="ECO:0000256" key="4">
    <source>
        <dbReference type="ARBA" id="ARBA00022989"/>
    </source>
</evidence>
<dbReference type="InterPro" id="IPR012435">
    <property type="entry name" value="TMEM144"/>
</dbReference>
<keyword evidence="3 6" id="KW-0812">Transmembrane</keyword>
<reference evidence="7" key="1">
    <citation type="submission" date="2022-03" db="EMBL/GenBank/DDBJ databases">
        <title>Genomic analyses of argali, domestic sheep and their hybrids provide insights into chromosomal evolution, heterosis and genetic basis of agronomic traits.</title>
        <authorList>
            <person name="Li M."/>
        </authorList>
    </citation>
    <scope>NUCLEOTIDE SEQUENCE</scope>
    <source>
        <strain evidence="7">CAU-MHL-2022a</strain>
        <tissue evidence="7">Skin</tissue>
    </source>
</reference>
<evidence type="ECO:0008006" key="9">
    <source>
        <dbReference type="Google" id="ProtNLM"/>
    </source>
</evidence>
<gene>
    <name evidence="7" type="ORF">MG293_013522</name>
</gene>
<evidence type="ECO:0000313" key="7">
    <source>
        <dbReference type="EMBL" id="KAI4536130.1"/>
    </source>
</evidence>
<dbReference type="PANTHER" id="PTHR16119:SF17">
    <property type="entry name" value="TRANSMEMBRANE PROTEIN 144"/>
    <property type="match status" value="1"/>
</dbReference>
<dbReference type="PANTHER" id="PTHR16119">
    <property type="entry name" value="TRANSMEMBRANE PROTEIN 144"/>
    <property type="match status" value="1"/>
</dbReference>
<evidence type="ECO:0000256" key="3">
    <source>
        <dbReference type="ARBA" id="ARBA00022692"/>
    </source>
</evidence>
<dbReference type="InterPro" id="IPR010651">
    <property type="entry name" value="Sugar_transport"/>
</dbReference>
<dbReference type="GO" id="GO:0016020">
    <property type="term" value="C:membrane"/>
    <property type="evidence" value="ECO:0007669"/>
    <property type="project" value="UniProtKB-SubCell"/>
</dbReference>
<accession>A0AAD4U1U6</accession>
<comment type="subcellular location">
    <subcellularLocation>
        <location evidence="1">Membrane</location>
        <topology evidence="1">Multi-pass membrane protein</topology>
    </subcellularLocation>
</comment>
<evidence type="ECO:0000256" key="6">
    <source>
        <dbReference type="SAM" id="Phobius"/>
    </source>
</evidence>
<comment type="caution">
    <text evidence="7">The sequence shown here is derived from an EMBL/GenBank/DDBJ whole genome shotgun (WGS) entry which is preliminary data.</text>
</comment>
<dbReference type="Pfam" id="PF07857">
    <property type="entry name" value="TMEM144"/>
    <property type="match status" value="2"/>
</dbReference>
<feature type="transmembrane region" description="Helical" evidence="6">
    <location>
        <begin position="222"/>
        <end position="243"/>
    </location>
</feature>
<evidence type="ECO:0000256" key="1">
    <source>
        <dbReference type="ARBA" id="ARBA00004141"/>
    </source>
</evidence>
<evidence type="ECO:0000256" key="2">
    <source>
        <dbReference type="ARBA" id="ARBA00005731"/>
    </source>
</evidence>
<organism evidence="7 8">
    <name type="scientific">Ovis ammon polii</name>
    <dbReference type="NCBI Taxonomy" id="230172"/>
    <lineage>
        <taxon>Eukaryota</taxon>
        <taxon>Metazoa</taxon>
        <taxon>Chordata</taxon>
        <taxon>Craniata</taxon>
        <taxon>Vertebrata</taxon>
        <taxon>Euteleostomi</taxon>
        <taxon>Mammalia</taxon>
        <taxon>Eutheria</taxon>
        <taxon>Laurasiatheria</taxon>
        <taxon>Artiodactyla</taxon>
        <taxon>Ruminantia</taxon>
        <taxon>Pecora</taxon>
        <taxon>Bovidae</taxon>
        <taxon>Caprinae</taxon>
        <taxon>Ovis</taxon>
    </lineage>
</organism>
<evidence type="ECO:0000313" key="8">
    <source>
        <dbReference type="Proteomes" id="UP001214576"/>
    </source>
</evidence>